<dbReference type="OrthoDB" id="9813552at2"/>
<keyword evidence="3" id="KW-1185">Reference proteome</keyword>
<dbReference type="Gene3D" id="2.30.24.10">
    <property type="entry name" value="CAT RNA-binding domain"/>
    <property type="match status" value="1"/>
</dbReference>
<organism evidence="2 3">
    <name type="scientific">Clostridium vincentii</name>
    <dbReference type="NCBI Taxonomy" id="52704"/>
    <lineage>
        <taxon>Bacteria</taxon>
        <taxon>Bacillati</taxon>
        <taxon>Bacillota</taxon>
        <taxon>Clostridia</taxon>
        <taxon>Eubacteriales</taxon>
        <taxon>Clostridiaceae</taxon>
        <taxon>Clostridium</taxon>
    </lineage>
</organism>
<dbReference type="Pfam" id="PF03123">
    <property type="entry name" value="CAT_RBD"/>
    <property type="match status" value="1"/>
</dbReference>
<evidence type="ECO:0000313" key="2">
    <source>
        <dbReference type="EMBL" id="PRR82147.1"/>
    </source>
</evidence>
<name>A0A2T0BE98_9CLOT</name>
<dbReference type="EMBL" id="PVXQ01000019">
    <property type="protein sequence ID" value="PRR82147.1"/>
    <property type="molecule type" value="Genomic_DNA"/>
</dbReference>
<evidence type="ECO:0000313" key="3">
    <source>
        <dbReference type="Proteomes" id="UP000239471"/>
    </source>
</evidence>
<comment type="caution">
    <text evidence="2">The sequence shown here is derived from an EMBL/GenBank/DDBJ whole genome shotgun (WGS) entry which is preliminary data.</text>
</comment>
<evidence type="ECO:0000259" key="1">
    <source>
        <dbReference type="SMART" id="SM01061"/>
    </source>
</evidence>
<feature type="domain" description="CAT RNA-binding" evidence="1">
    <location>
        <begin position="1"/>
        <end position="52"/>
    </location>
</feature>
<dbReference type="GO" id="GO:0003723">
    <property type="term" value="F:RNA binding"/>
    <property type="evidence" value="ECO:0007669"/>
    <property type="project" value="InterPro"/>
</dbReference>
<gene>
    <name evidence="2" type="ORF">CLVI_19470</name>
</gene>
<dbReference type="AlphaFoldDB" id="A0A2T0BE98"/>
<reference evidence="2 3" key="1">
    <citation type="submission" date="2018-03" db="EMBL/GenBank/DDBJ databases">
        <title>Genome sequence of Clostridium vincentii DSM 10228.</title>
        <authorList>
            <person name="Poehlein A."/>
            <person name="Daniel R."/>
        </authorList>
    </citation>
    <scope>NUCLEOTIDE SEQUENCE [LARGE SCALE GENOMIC DNA]</scope>
    <source>
        <strain evidence="2 3">DSM 10228</strain>
    </source>
</reference>
<accession>A0A2T0BE98</accession>
<dbReference type="InterPro" id="IPR004341">
    <property type="entry name" value="CAT_RNA-bd_dom"/>
</dbReference>
<sequence>MNVTKIFNNNIVLAMDKDNKEVIVRGMALAYKYKVGSSLREEDVEKIYLLQQ</sequence>
<dbReference type="RefSeq" id="WP_106059919.1">
    <property type="nucleotide sequence ID" value="NZ_PVXQ01000019.1"/>
</dbReference>
<proteinExistence type="predicted"/>
<dbReference type="SMART" id="SM01061">
    <property type="entry name" value="CAT_RBD"/>
    <property type="match status" value="1"/>
</dbReference>
<protein>
    <submittedName>
        <fullName evidence="2">Transcriptional antiterminator BglG</fullName>
    </submittedName>
</protein>
<dbReference type="InterPro" id="IPR036650">
    <property type="entry name" value="CAT_RNA-bd_dom_sf"/>
</dbReference>
<dbReference type="SUPFAM" id="SSF50151">
    <property type="entry name" value="SacY-like RNA-binding domain"/>
    <property type="match status" value="1"/>
</dbReference>
<dbReference type="Proteomes" id="UP000239471">
    <property type="component" value="Unassembled WGS sequence"/>
</dbReference>